<feature type="transmembrane region" description="Helical" evidence="1">
    <location>
        <begin position="64"/>
        <end position="84"/>
    </location>
</feature>
<dbReference type="Proteomes" id="UP001141806">
    <property type="component" value="Unassembled WGS sequence"/>
</dbReference>
<comment type="caution">
    <text evidence="2">The sequence shown here is derived from an EMBL/GenBank/DDBJ whole genome shotgun (WGS) entry which is preliminary data.</text>
</comment>
<reference evidence="2" key="1">
    <citation type="journal article" date="2023" name="Plant J.">
        <title>The genome of the king protea, Protea cynaroides.</title>
        <authorList>
            <person name="Chang J."/>
            <person name="Duong T.A."/>
            <person name="Schoeman C."/>
            <person name="Ma X."/>
            <person name="Roodt D."/>
            <person name="Barker N."/>
            <person name="Li Z."/>
            <person name="Van de Peer Y."/>
            <person name="Mizrachi E."/>
        </authorList>
    </citation>
    <scope>NUCLEOTIDE SEQUENCE</scope>
    <source>
        <tissue evidence="2">Young leaves</tissue>
    </source>
</reference>
<organism evidence="2 3">
    <name type="scientific">Protea cynaroides</name>
    <dbReference type="NCBI Taxonomy" id="273540"/>
    <lineage>
        <taxon>Eukaryota</taxon>
        <taxon>Viridiplantae</taxon>
        <taxon>Streptophyta</taxon>
        <taxon>Embryophyta</taxon>
        <taxon>Tracheophyta</taxon>
        <taxon>Spermatophyta</taxon>
        <taxon>Magnoliopsida</taxon>
        <taxon>Proteales</taxon>
        <taxon>Proteaceae</taxon>
        <taxon>Protea</taxon>
    </lineage>
</organism>
<proteinExistence type="predicted"/>
<protein>
    <submittedName>
        <fullName evidence="2">Uncharacterized protein</fullName>
    </submittedName>
</protein>
<accession>A0A9Q0GTQ2</accession>
<evidence type="ECO:0000256" key="1">
    <source>
        <dbReference type="SAM" id="Phobius"/>
    </source>
</evidence>
<dbReference type="EMBL" id="JAMYWD010000012">
    <property type="protein sequence ID" value="KAJ4951564.1"/>
    <property type="molecule type" value="Genomic_DNA"/>
</dbReference>
<gene>
    <name evidence="2" type="ORF">NE237_028396</name>
</gene>
<evidence type="ECO:0000313" key="3">
    <source>
        <dbReference type="Proteomes" id="UP001141806"/>
    </source>
</evidence>
<sequence length="155" mass="16612">MSGIDNAEAEGVAEGCRLSVRRVRNVLPTEAVPKPLKAKLPLYSSTVALARSSNSLESPLSIPIGLYCLILGLLGLLSLLLDLGHAPYQHLLLKLLNPTSQLESFLFLPLEFLTKSITSLLSLAQVPSKGLCGFIGFGEVIAELGYMVLHVGQED</sequence>
<keyword evidence="1" id="KW-0812">Transmembrane</keyword>
<keyword evidence="1" id="KW-1133">Transmembrane helix</keyword>
<dbReference type="AlphaFoldDB" id="A0A9Q0GTQ2"/>
<name>A0A9Q0GTQ2_9MAGN</name>
<evidence type="ECO:0000313" key="2">
    <source>
        <dbReference type="EMBL" id="KAJ4951564.1"/>
    </source>
</evidence>
<keyword evidence="1" id="KW-0472">Membrane</keyword>
<keyword evidence="3" id="KW-1185">Reference proteome</keyword>